<proteinExistence type="predicted"/>
<dbReference type="EMBL" id="JAAVJL010000005">
    <property type="protein sequence ID" value="NMF61029.1"/>
    <property type="molecule type" value="Genomic_DNA"/>
</dbReference>
<evidence type="ECO:0000313" key="3">
    <source>
        <dbReference type="Proteomes" id="UP000738376"/>
    </source>
</evidence>
<feature type="domain" description="N-acetyltransferase" evidence="1">
    <location>
        <begin position="1"/>
        <end position="169"/>
    </location>
</feature>
<accession>A0ABX1M2A7</accession>
<keyword evidence="3" id="KW-1185">Reference proteome</keyword>
<gene>
    <name evidence="2" type="ORF">HC246_24120</name>
</gene>
<dbReference type="Pfam" id="PF00583">
    <property type="entry name" value="Acetyltransf_1"/>
    <property type="match status" value="1"/>
</dbReference>
<dbReference type="SUPFAM" id="SSF55729">
    <property type="entry name" value="Acyl-CoA N-acyltransferases (Nat)"/>
    <property type="match status" value="1"/>
</dbReference>
<evidence type="ECO:0000259" key="1">
    <source>
        <dbReference type="PROSITE" id="PS51186"/>
    </source>
</evidence>
<dbReference type="InterPro" id="IPR016181">
    <property type="entry name" value="Acyl_CoA_acyltransferase"/>
</dbReference>
<reference evidence="2 3" key="1">
    <citation type="submission" date="2020-03" db="EMBL/GenBank/DDBJ databases">
        <title>Draft Genome Sequence of 2-Methylisoborneol Producing Pseudanabaena yagii Strain GIHE-NHR1 Isolated from North Han River in South Korea.</title>
        <authorList>
            <person name="Jeong J."/>
        </authorList>
    </citation>
    <scope>NUCLEOTIDE SEQUENCE [LARGE SCALE GENOMIC DNA]</scope>
    <source>
        <strain evidence="2 3">GIHE-NHR1</strain>
    </source>
</reference>
<dbReference type="Gene3D" id="3.40.630.30">
    <property type="match status" value="1"/>
</dbReference>
<dbReference type="RefSeq" id="WP_169365980.1">
    <property type="nucleotide sequence ID" value="NZ_JAAVJL010000005.1"/>
</dbReference>
<organism evidence="2 3">
    <name type="scientific">Pseudanabaena yagii GIHE-NHR1</name>
    <dbReference type="NCBI Taxonomy" id="2722753"/>
    <lineage>
        <taxon>Bacteria</taxon>
        <taxon>Bacillati</taxon>
        <taxon>Cyanobacteriota</taxon>
        <taxon>Cyanophyceae</taxon>
        <taxon>Pseudanabaenales</taxon>
        <taxon>Pseudanabaenaceae</taxon>
        <taxon>Pseudanabaena</taxon>
        <taxon>Pseudanabaena yagii</taxon>
    </lineage>
</organism>
<dbReference type="Proteomes" id="UP000738376">
    <property type="component" value="Unassembled WGS sequence"/>
</dbReference>
<protein>
    <submittedName>
        <fullName evidence="2">GNAT family N-acetyltransferase</fullName>
    </submittedName>
</protein>
<dbReference type="InterPro" id="IPR000182">
    <property type="entry name" value="GNAT_dom"/>
</dbReference>
<dbReference type="PROSITE" id="PS51186">
    <property type="entry name" value="GNAT"/>
    <property type="match status" value="1"/>
</dbReference>
<sequence length="178" mass="20219">MILRIANVNDIPAIAKVHVDTWRTAYHGIIPDEHLENMSYEHREKMWHQVLRHPNNYFVYVVEDDFGQIVGFASGGLERTDDRIYLGELTAIYVLQSHQKQKIGHRLVGAVAERLAQLDIHSMLIWALADNPACNFYKALGGQQVYEKEVEIGGKQLIEVAFGWLDTASLCSLSSSRI</sequence>
<comment type="caution">
    <text evidence="2">The sequence shown here is derived from an EMBL/GenBank/DDBJ whole genome shotgun (WGS) entry which is preliminary data.</text>
</comment>
<evidence type="ECO:0000313" key="2">
    <source>
        <dbReference type="EMBL" id="NMF61029.1"/>
    </source>
</evidence>
<dbReference type="CDD" id="cd04301">
    <property type="entry name" value="NAT_SF"/>
    <property type="match status" value="1"/>
</dbReference>
<name>A0ABX1M2A7_9CYAN</name>